<accession>A0A8R7Q215</accession>
<evidence type="ECO:0000313" key="3">
    <source>
        <dbReference type="Proteomes" id="UP000015106"/>
    </source>
</evidence>
<proteinExistence type="predicted"/>
<organism evidence="2 3">
    <name type="scientific">Triticum urartu</name>
    <name type="common">Red wild einkorn</name>
    <name type="synonym">Crithodium urartu</name>
    <dbReference type="NCBI Taxonomy" id="4572"/>
    <lineage>
        <taxon>Eukaryota</taxon>
        <taxon>Viridiplantae</taxon>
        <taxon>Streptophyta</taxon>
        <taxon>Embryophyta</taxon>
        <taxon>Tracheophyta</taxon>
        <taxon>Spermatophyta</taxon>
        <taxon>Magnoliopsida</taxon>
        <taxon>Liliopsida</taxon>
        <taxon>Poales</taxon>
        <taxon>Poaceae</taxon>
        <taxon>BOP clade</taxon>
        <taxon>Pooideae</taxon>
        <taxon>Triticodae</taxon>
        <taxon>Triticeae</taxon>
        <taxon>Triticinae</taxon>
        <taxon>Triticum</taxon>
    </lineage>
</organism>
<dbReference type="AlphaFoldDB" id="A0A8R7Q215"/>
<feature type="region of interest" description="Disordered" evidence="1">
    <location>
        <begin position="1"/>
        <end position="20"/>
    </location>
</feature>
<evidence type="ECO:0000313" key="2">
    <source>
        <dbReference type="EnsemblPlants" id="TuG1812G0400001597.01.T02"/>
    </source>
</evidence>
<dbReference type="EnsemblPlants" id="TuG1812G0400001597.01.T02">
    <property type="protein sequence ID" value="TuG1812G0400001597.01.T02"/>
    <property type="gene ID" value="TuG1812G0400001597.01"/>
</dbReference>
<evidence type="ECO:0000256" key="1">
    <source>
        <dbReference type="SAM" id="MobiDB-lite"/>
    </source>
</evidence>
<protein>
    <submittedName>
        <fullName evidence="2">Uncharacterized protein</fullName>
    </submittedName>
</protein>
<reference evidence="3" key="1">
    <citation type="journal article" date="2013" name="Nature">
        <title>Draft genome of the wheat A-genome progenitor Triticum urartu.</title>
        <authorList>
            <person name="Ling H.Q."/>
            <person name="Zhao S."/>
            <person name="Liu D."/>
            <person name="Wang J."/>
            <person name="Sun H."/>
            <person name="Zhang C."/>
            <person name="Fan H."/>
            <person name="Li D."/>
            <person name="Dong L."/>
            <person name="Tao Y."/>
            <person name="Gao C."/>
            <person name="Wu H."/>
            <person name="Li Y."/>
            <person name="Cui Y."/>
            <person name="Guo X."/>
            <person name="Zheng S."/>
            <person name="Wang B."/>
            <person name="Yu K."/>
            <person name="Liang Q."/>
            <person name="Yang W."/>
            <person name="Lou X."/>
            <person name="Chen J."/>
            <person name="Feng M."/>
            <person name="Jian J."/>
            <person name="Zhang X."/>
            <person name="Luo G."/>
            <person name="Jiang Y."/>
            <person name="Liu J."/>
            <person name="Wang Z."/>
            <person name="Sha Y."/>
            <person name="Zhang B."/>
            <person name="Wu H."/>
            <person name="Tang D."/>
            <person name="Shen Q."/>
            <person name="Xue P."/>
            <person name="Zou S."/>
            <person name="Wang X."/>
            <person name="Liu X."/>
            <person name="Wang F."/>
            <person name="Yang Y."/>
            <person name="An X."/>
            <person name="Dong Z."/>
            <person name="Zhang K."/>
            <person name="Zhang X."/>
            <person name="Luo M.C."/>
            <person name="Dvorak J."/>
            <person name="Tong Y."/>
            <person name="Wang J."/>
            <person name="Yang H."/>
            <person name="Li Z."/>
            <person name="Wang D."/>
            <person name="Zhang A."/>
            <person name="Wang J."/>
        </authorList>
    </citation>
    <scope>NUCLEOTIDE SEQUENCE</scope>
    <source>
        <strain evidence="3">cv. G1812</strain>
    </source>
</reference>
<sequence length="52" mass="5452">MSWNPSSPAPGRRSVGTGSVSRLGINQVALLINYNSRTNNGGKMVESSKSTS</sequence>
<keyword evidence="3" id="KW-1185">Reference proteome</keyword>
<reference evidence="2" key="3">
    <citation type="submission" date="2022-06" db="UniProtKB">
        <authorList>
            <consortium name="EnsemblPlants"/>
        </authorList>
    </citation>
    <scope>IDENTIFICATION</scope>
</reference>
<reference evidence="2" key="2">
    <citation type="submission" date="2018-03" db="EMBL/GenBank/DDBJ databases">
        <title>The Triticum urartu genome reveals the dynamic nature of wheat genome evolution.</title>
        <authorList>
            <person name="Ling H."/>
            <person name="Ma B."/>
            <person name="Shi X."/>
            <person name="Liu H."/>
            <person name="Dong L."/>
            <person name="Sun H."/>
            <person name="Cao Y."/>
            <person name="Gao Q."/>
            <person name="Zheng S."/>
            <person name="Li Y."/>
            <person name="Yu Y."/>
            <person name="Du H."/>
            <person name="Qi M."/>
            <person name="Li Y."/>
            <person name="Yu H."/>
            <person name="Cui Y."/>
            <person name="Wang N."/>
            <person name="Chen C."/>
            <person name="Wu H."/>
            <person name="Zhao Y."/>
            <person name="Zhang J."/>
            <person name="Li Y."/>
            <person name="Zhou W."/>
            <person name="Zhang B."/>
            <person name="Hu W."/>
            <person name="Eijk M."/>
            <person name="Tang J."/>
            <person name="Witsenboer H."/>
            <person name="Zhao S."/>
            <person name="Li Z."/>
            <person name="Zhang A."/>
            <person name="Wang D."/>
            <person name="Liang C."/>
        </authorList>
    </citation>
    <scope>NUCLEOTIDE SEQUENCE [LARGE SCALE GENOMIC DNA]</scope>
    <source>
        <strain evidence="2">cv. G1812</strain>
    </source>
</reference>
<name>A0A8R7Q215_TRIUA</name>
<dbReference type="Gramene" id="TuG1812G0400001597.01.T02">
    <property type="protein sequence ID" value="TuG1812G0400001597.01.T02"/>
    <property type="gene ID" value="TuG1812G0400001597.01"/>
</dbReference>
<dbReference type="Proteomes" id="UP000015106">
    <property type="component" value="Chromosome 4"/>
</dbReference>